<evidence type="ECO:0000313" key="1">
    <source>
        <dbReference type="EMBL" id="KAK4012909.1"/>
    </source>
</evidence>
<evidence type="ECO:0008006" key="3">
    <source>
        <dbReference type="Google" id="ProtNLM"/>
    </source>
</evidence>
<reference evidence="1 2" key="1">
    <citation type="journal article" date="2023" name="Nucleic Acids Res.">
        <title>The hologenome of Daphnia magna reveals possible DNA methylation and microbiome-mediated evolution of the host genome.</title>
        <authorList>
            <person name="Chaturvedi A."/>
            <person name="Li X."/>
            <person name="Dhandapani V."/>
            <person name="Marshall H."/>
            <person name="Kissane S."/>
            <person name="Cuenca-Cambronero M."/>
            <person name="Asole G."/>
            <person name="Calvet F."/>
            <person name="Ruiz-Romero M."/>
            <person name="Marangio P."/>
            <person name="Guigo R."/>
            <person name="Rago D."/>
            <person name="Mirbahai L."/>
            <person name="Eastwood N."/>
            <person name="Colbourne J.K."/>
            <person name="Zhou J."/>
            <person name="Mallon E."/>
            <person name="Orsini L."/>
        </authorList>
    </citation>
    <scope>NUCLEOTIDE SEQUENCE [LARGE SCALE GENOMIC DNA]</scope>
    <source>
        <strain evidence="1">LRV0_1</strain>
    </source>
</reference>
<name>A0ABQ9ZKE8_9CRUS</name>
<gene>
    <name evidence="1" type="ORF">OUZ56_025159</name>
</gene>
<protein>
    <recommendedName>
        <fullName evidence="3">C2 domain-containing protein</fullName>
    </recommendedName>
</protein>
<sequence length="145" mass="16688">MLRYNRATFLSCRMAMLPFNGGTELDPFVVGGEELLNIIEHRQTPDWINTLKWSCNARIFPTCHGRNKAAVRYMDPSLDPQIVKDTVNPVFYETFEYTVAPCGSWFSYFVLLNKNELGLAQTIPCRLPVIWIPAFRFHRLGISSL</sequence>
<organism evidence="1 2">
    <name type="scientific">Daphnia magna</name>
    <dbReference type="NCBI Taxonomy" id="35525"/>
    <lineage>
        <taxon>Eukaryota</taxon>
        <taxon>Metazoa</taxon>
        <taxon>Ecdysozoa</taxon>
        <taxon>Arthropoda</taxon>
        <taxon>Crustacea</taxon>
        <taxon>Branchiopoda</taxon>
        <taxon>Diplostraca</taxon>
        <taxon>Cladocera</taxon>
        <taxon>Anomopoda</taxon>
        <taxon>Daphniidae</taxon>
        <taxon>Daphnia</taxon>
    </lineage>
</organism>
<dbReference type="EMBL" id="JAOYFB010000004">
    <property type="protein sequence ID" value="KAK4012909.1"/>
    <property type="molecule type" value="Genomic_DNA"/>
</dbReference>
<dbReference type="Proteomes" id="UP001234178">
    <property type="component" value="Unassembled WGS sequence"/>
</dbReference>
<comment type="caution">
    <text evidence="1">The sequence shown here is derived from an EMBL/GenBank/DDBJ whole genome shotgun (WGS) entry which is preliminary data.</text>
</comment>
<evidence type="ECO:0000313" key="2">
    <source>
        <dbReference type="Proteomes" id="UP001234178"/>
    </source>
</evidence>
<proteinExistence type="predicted"/>
<keyword evidence="2" id="KW-1185">Reference proteome</keyword>
<accession>A0ABQ9ZKE8</accession>